<accession>A0A9D4BAR1</accession>
<comment type="caution">
    <text evidence="1">The sequence shown here is derived from an EMBL/GenBank/DDBJ whole genome shotgun (WGS) entry which is preliminary data.</text>
</comment>
<dbReference type="AlphaFoldDB" id="A0A9D4BAR1"/>
<reference evidence="1" key="2">
    <citation type="submission" date="2020-11" db="EMBL/GenBank/DDBJ databases">
        <authorList>
            <person name="McCartney M.A."/>
            <person name="Auch B."/>
            <person name="Kono T."/>
            <person name="Mallez S."/>
            <person name="Becker A."/>
            <person name="Gohl D.M."/>
            <person name="Silverstein K.A.T."/>
            <person name="Koren S."/>
            <person name="Bechman K.B."/>
            <person name="Herman A."/>
            <person name="Abrahante J.E."/>
            <person name="Garbe J."/>
        </authorList>
    </citation>
    <scope>NUCLEOTIDE SEQUENCE</scope>
    <source>
        <strain evidence="1">Duluth1</strain>
        <tissue evidence="1">Whole animal</tissue>
    </source>
</reference>
<dbReference type="EMBL" id="JAIWYP010000016">
    <property type="protein sequence ID" value="KAH3695601.1"/>
    <property type="molecule type" value="Genomic_DNA"/>
</dbReference>
<reference evidence="1" key="1">
    <citation type="journal article" date="2019" name="bioRxiv">
        <title>The Genome of the Zebra Mussel, Dreissena polymorpha: A Resource for Invasive Species Research.</title>
        <authorList>
            <person name="McCartney M.A."/>
            <person name="Auch B."/>
            <person name="Kono T."/>
            <person name="Mallez S."/>
            <person name="Zhang Y."/>
            <person name="Obille A."/>
            <person name="Becker A."/>
            <person name="Abrahante J.E."/>
            <person name="Garbe J."/>
            <person name="Badalamenti J.P."/>
            <person name="Herman A."/>
            <person name="Mangelson H."/>
            <person name="Liachko I."/>
            <person name="Sullivan S."/>
            <person name="Sone E.D."/>
            <person name="Koren S."/>
            <person name="Silverstein K.A.T."/>
            <person name="Beckman K.B."/>
            <person name="Gohl D.M."/>
        </authorList>
    </citation>
    <scope>NUCLEOTIDE SEQUENCE</scope>
    <source>
        <strain evidence="1">Duluth1</strain>
        <tissue evidence="1">Whole animal</tissue>
    </source>
</reference>
<protein>
    <submittedName>
        <fullName evidence="1">Uncharacterized protein</fullName>
    </submittedName>
</protein>
<dbReference type="Proteomes" id="UP000828390">
    <property type="component" value="Unassembled WGS sequence"/>
</dbReference>
<proteinExistence type="predicted"/>
<gene>
    <name evidence="1" type="ORF">DPMN_083058</name>
</gene>
<evidence type="ECO:0000313" key="1">
    <source>
        <dbReference type="EMBL" id="KAH3695601.1"/>
    </source>
</evidence>
<organism evidence="1 2">
    <name type="scientific">Dreissena polymorpha</name>
    <name type="common">Zebra mussel</name>
    <name type="synonym">Mytilus polymorpha</name>
    <dbReference type="NCBI Taxonomy" id="45954"/>
    <lineage>
        <taxon>Eukaryota</taxon>
        <taxon>Metazoa</taxon>
        <taxon>Spiralia</taxon>
        <taxon>Lophotrochozoa</taxon>
        <taxon>Mollusca</taxon>
        <taxon>Bivalvia</taxon>
        <taxon>Autobranchia</taxon>
        <taxon>Heteroconchia</taxon>
        <taxon>Euheterodonta</taxon>
        <taxon>Imparidentia</taxon>
        <taxon>Neoheterodontei</taxon>
        <taxon>Myida</taxon>
        <taxon>Dreissenoidea</taxon>
        <taxon>Dreissenidae</taxon>
        <taxon>Dreissena</taxon>
    </lineage>
</organism>
<evidence type="ECO:0000313" key="2">
    <source>
        <dbReference type="Proteomes" id="UP000828390"/>
    </source>
</evidence>
<name>A0A9D4BAR1_DREPO</name>
<keyword evidence="2" id="KW-1185">Reference proteome</keyword>
<sequence>MKRIVSIVAQERYKIERLTLQISVSNDCSRRVVQTSLTGCDTRVVRTKSSGDLRDVLN</sequence>